<dbReference type="Proteomes" id="UP001196068">
    <property type="component" value="Unassembled WGS sequence"/>
</dbReference>
<accession>A0AAF1K021</accession>
<reference evidence="2" key="2">
    <citation type="journal article" date="2021" name="Syst. Appl. Microbiol.">
        <title>Roseomonas hellenica sp. nov., isolated from roots of wild-growing Alkanna tinctoria.</title>
        <authorList>
            <person name="Rat A."/>
            <person name="Naranjo H.D."/>
            <person name="Lebbe L."/>
            <person name="Cnockaert M."/>
            <person name="Krigas N."/>
            <person name="Grigoriadou K."/>
            <person name="Maloupa E."/>
            <person name="Willems A."/>
        </authorList>
    </citation>
    <scope>NUCLEOTIDE SEQUENCE</scope>
    <source>
        <strain evidence="2">LMG 28251</strain>
    </source>
</reference>
<dbReference type="InterPro" id="IPR025870">
    <property type="entry name" value="Glyoxalase-like_dom"/>
</dbReference>
<sequence>MIATGLDHVGVCLKDPAPAWAIYEALGFTLSPIARQSGKRTPGGPTEPYGTGNRCAFFREGYLEILGILDPALFDNDLNRFLSRYTGAHIIALATADEDAALARLRRAGIAIPGISYLERPVEAPDGPRARFARLPLPDAPEGRIQLIHHLTPELVWQERWLSHANHVVALDSVVLVTATPAETAARFAVLAGVALEPDPAGGFVLPLPGDPAAHIGGPKQATRIRILSPESLATVLPGVTPPALPFIAGVTLRTDDANAAVTRLLPTLHPAPEGLMLSPEHACGMALVFTP</sequence>
<dbReference type="RefSeq" id="WP_211876247.1">
    <property type="nucleotide sequence ID" value="NZ_JAAEDH010000033.1"/>
</dbReference>
<dbReference type="Gene3D" id="3.10.180.10">
    <property type="entry name" value="2,3-Dihydroxybiphenyl 1,2-Dioxygenase, domain 1"/>
    <property type="match status" value="1"/>
</dbReference>
<gene>
    <name evidence="2" type="ORF">GXW79_20080</name>
</gene>
<dbReference type="SUPFAM" id="SSF54593">
    <property type="entry name" value="Glyoxalase/Bleomycin resistance protein/Dihydroxybiphenyl dioxygenase"/>
    <property type="match status" value="1"/>
</dbReference>
<protein>
    <submittedName>
        <fullName evidence="2">VOC family protein</fullName>
    </submittedName>
</protein>
<feature type="domain" description="Glyoxalase-like" evidence="1">
    <location>
        <begin position="6"/>
        <end position="189"/>
    </location>
</feature>
<dbReference type="CDD" id="cd06587">
    <property type="entry name" value="VOC"/>
    <property type="match status" value="1"/>
</dbReference>
<name>A0AAF1K021_9PROT</name>
<reference evidence="2" key="1">
    <citation type="submission" date="2020-01" db="EMBL/GenBank/DDBJ databases">
        <authorList>
            <person name="Rat A."/>
        </authorList>
    </citation>
    <scope>NUCLEOTIDE SEQUENCE</scope>
    <source>
        <strain evidence="2">LMG 28251</strain>
    </source>
</reference>
<keyword evidence="3" id="KW-1185">Reference proteome</keyword>
<comment type="caution">
    <text evidence="2">The sequence shown here is derived from an EMBL/GenBank/DDBJ whole genome shotgun (WGS) entry which is preliminary data.</text>
</comment>
<dbReference type="EMBL" id="JAAEDH010000033">
    <property type="protein sequence ID" value="MBR0657385.1"/>
    <property type="molecule type" value="Genomic_DNA"/>
</dbReference>
<evidence type="ECO:0000313" key="2">
    <source>
        <dbReference type="EMBL" id="MBR0657385.1"/>
    </source>
</evidence>
<evidence type="ECO:0000313" key="3">
    <source>
        <dbReference type="Proteomes" id="UP001196068"/>
    </source>
</evidence>
<dbReference type="AlphaFoldDB" id="A0AAF1K021"/>
<organism evidence="2 3">
    <name type="scientific">Plastoroseomonas arctica</name>
    <dbReference type="NCBI Taxonomy" id="1509237"/>
    <lineage>
        <taxon>Bacteria</taxon>
        <taxon>Pseudomonadati</taxon>
        <taxon>Pseudomonadota</taxon>
        <taxon>Alphaproteobacteria</taxon>
        <taxon>Acetobacterales</taxon>
        <taxon>Acetobacteraceae</taxon>
        <taxon>Plastoroseomonas</taxon>
    </lineage>
</organism>
<dbReference type="InterPro" id="IPR029068">
    <property type="entry name" value="Glyas_Bleomycin-R_OHBP_Dase"/>
</dbReference>
<dbReference type="Pfam" id="PF13468">
    <property type="entry name" value="Glyoxalase_3"/>
    <property type="match status" value="1"/>
</dbReference>
<evidence type="ECO:0000259" key="1">
    <source>
        <dbReference type="Pfam" id="PF13468"/>
    </source>
</evidence>
<proteinExistence type="predicted"/>